<comment type="caution">
    <text evidence="1">The sequence shown here is derived from an EMBL/GenBank/DDBJ whole genome shotgun (WGS) entry which is preliminary data.</text>
</comment>
<dbReference type="EMBL" id="LXQA011448372">
    <property type="protein sequence ID" value="MCI97594.1"/>
    <property type="molecule type" value="Genomic_DNA"/>
</dbReference>
<feature type="non-terminal residue" evidence="1">
    <location>
        <position position="1"/>
    </location>
</feature>
<protein>
    <submittedName>
        <fullName evidence="1">Uncharacterized protein</fullName>
    </submittedName>
</protein>
<proteinExistence type="predicted"/>
<name>A0A392WAD0_9FABA</name>
<sequence>GGLGVAEAAEGMRGGDVGGVSVFTL</sequence>
<keyword evidence="2" id="KW-1185">Reference proteome</keyword>
<dbReference type="AlphaFoldDB" id="A0A392WAD0"/>
<reference evidence="1 2" key="1">
    <citation type="journal article" date="2018" name="Front. Plant Sci.">
        <title>Red Clover (Trifolium pratense) and Zigzag Clover (T. medium) - A Picture of Genomic Similarities and Differences.</title>
        <authorList>
            <person name="Dluhosova J."/>
            <person name="Istvanek J."/>
            <person name="Nedelnik J."/>
            <person name="Repkova J."/>
        </authorList>
    </citation>
    <scope>NUCLEOTIDE SEQUENCE [LARGE SCALE GENOMIC DNA]</scope>
    <source>
        <strain evidence="2">cv. 10/8</strain>
        <tissue evidence="1">Leaf</tissue>
    </source>
</reference>
<evidence type="ECO:0000313" key="2">
    <source>
        <dbReference type="Proteomes" id="UP000265520"/>
    </source>
</evidence>
<organism evidence="1 2">
    <name type="scientific">Trifolium medium</name>
    <dbReference type="NCBI Taxonomy" id="97028"/>
    <lineage>
        <taxon>Eukaryota</taxon>
        <taxon>Viridiplantae</taxon>
        <taxon>Streptophyta</taxon>
        <taxon>Embryophyta</taxon>
        <taxon>Tracheophyta</taxon>
        <taxon>Spermatophyta</taxon>
        <taxon>Magnoliopsida</taxon>
        <taxon>eudicotyledons</taxon>
        <taxon>Gunneridae</taxon>
        <taxon>Pentapetalae</taxon>
        <taxon>rosids</taxon>
        <taxon>fabids</taxon>
        <taxon>Fabales</taxon>
        <taxon>Fabaceae</taxon>
        <taxon>Papilionoideae</taxon>
        <taxon>50 kb inversion clade</taxon>
        <taxon>NPAAA clade</taxon>
        <taxon>Hologalegina</taxon>
        <taxon>IRL clade</taxon>
        <taxon>Trifolieae</taxon>
        <taxon>Trifolium</taxon>
    </lineage>
</organism>
<dbReference type="Proteomes" id="UP000265520">
    <property type="component" value="Unassembled WGS sequence"/>
</dbReference>
<evidence type="ECO:0000313" key="1">
    <source>
        <dbReference type="EMBL" id="MCI97594.1"/>
    </source>
</evidence>
<accession>A0A392WAD0</accession>